<evidence type="ECO:0000256" key="4">
    <source>
        <dbReference type="ARBA" id="ARBA00022946"/>
    </source>
</evidence>
<dbReference type="Proteomes" id="UP000319257">
    <property type="component" value="Unassembled WGS sequence"/>
</dbReference>
<dbReference type="PANTHER" id="PTHR14097:SF7">
    <property type="entry name" value="OXIDOREDUCTASE HTATIP2"/>
    <property type="match status" value="1"/>
</dbReference>
<evidence type="ECO:0000259" key="7">
    <source>
        <dbReference type="Pfam" id="PF01370"/>
    </source>
</evidence>
<evidence type="ECO:0000256" key="3">
    <source>
        <dbReference type="ARBA" id="ARBA00022787"/>
    </source>
</evidence>
<comment type="subcellular location">
    <subcellularLocation>
        <location evidence="1">Mitochondrion outer membrane</location>
        <topology evidence="1">Peripheral membrane protein</topology>
    </subcellularLocation>
</comment>
<evidence type="ECO:0000313" key="9">
    <source>
        <dbReference type="Proteomes" id="UP000319257"/>
    </source>
</evidence>
<dbReference type="InterPro" id="IPR036291">
    <property type="entry name" value="NAD(P)-bd_dom_sf"/>
</dbReference>
<dbReference type="GO" id="GO:0005741">
    <property type="term" value="C:mitochondrial outer membrane"/>
    <property type="evidence" value="ECO:0007669"/>
    <property type="project" value="UniProtKB-SubCell"/>
</dbReference>
<dbReference type="EMBL" id="SKBQ01000005">
    <property type="protein sequence ID" value="TPX10229.1"/>
    <property type="molecule type" value="Genomic_DNA"/>
</dbReference>
<dbReference type="InParanoid" id="A0A507AYX9"/>
<gene>
    <name evidence="8" type="ORF">E0L32_001426</name>
</gene>
<comment type="caution">
    <text evidence="8">The sequence shown here is derived from an EMBL/GenBank/DDBJ whole genome shotgun (WGS) entry which is preliminary data.</text>
</comment>
<dbReference type="Gene3D" id="3.40.50.720">
    <property type="entry name" value="NAD(P)-binding Rossmann-like Domain"/>
    <property type="match status" value="1"/>
</dbReference>
<keyword evidence="3" id="KW-1000">Mitochondrion outer membrane</keyword>
<evidence type="ECO:0000313" key="8">
    <source>
        <dbReference type="EMBL" id="TPX10229.1"/>
    </source>
</evidence>
<dbReference type="FunFam" id="3.40.50.720:FF:000366">
    <property type="entry name" value="Protein FMP52, mitochondrial"/>
    <property type="match status" value="1"/>
</dbReference>
<name>A0A507AYX9_9PEZI</name>
<sequence>MTTAAVFGCTGLVGGHILATVLAHDAFASVYTISRRQPKAGESSPKLHATVEADSAKWASELSALSPFPSTVFSGLGTTRADAGGIANQWKIDHDLNVEVAEAAKAGGAKTFVFISSAGTRGLLSGSVPYSKMKVGVEDKVKELGFDQAIIVRPGLILGDREKSKPGGWFFNSLAHGLGSIARVLQDSWAVEGEYIAKAAVHAALLADQGKAPSKYWVLEQKDIIRLGRDEWKA</sequence>
<keyword evidence="5" id="KW-0496">Mitochondrion</keyword>
<dbReference type="GeneID" id="41968873"/>
<organism evidence="8 9">
    <name type="scientific">Thyridium curvatum</name>
    <dbReference type="NCBI Taxonomy" id="1093900"/>
    <lineage>
        <taxon>Eukaryota</taxon>
        <taxon>Fungi</taxon>
        <taxon>Dikarya</taxon>
        <taxon>Ascomycota</taxon>
        <taxon>Pezizomycotina</taxon>
        <taxon>Sordariomycetes</taxon>
        <taxon>Sordariomycetidae</taxon>
        <taxon>Thyridiales</taxon>
        <taxon>Thyridiaceae</taxon>
        <taxon>Thyridium</taxon>
    </lineage>
</organism>
<dbReference type="PANTHER" id="PTHR14097">
    <property type="entry name" value="OXIDOREDUCTASE HTATIP2"/>
    <property type="match status" value="1"/>
</dbReference>
<comment type="similarity">
    <text evidence="2">Belongs to the FMP52 family.</text>
</comment>
<dbReference type="GO" id="GO:0051170">
    <property type="term" value="P:import into nucleus"/>
    <property type="evidence" value="ECO:0007669"/>
    <property type="project" value="TreeGrafter"/>
</dbReference>
<evidence type="ECO:0000256" key="6">
    <source>
        <dbReference type="ARBA" id="ARBA00023136"/>
    </source>
</evidence>
<evidence type="ECO:0000256" key="2">
    <source>
        <dbReference type="ARBA" id="ARBA00006617"/>
    </source>
</evidence>
<keyword evidence="6" id="KW-0472">Membrane</keyword>
<evidence type="ECO:0000256" key="5">
    <source>
        <dbReference type="ARBA" id="ARBA00023128"/>
    </source>
</evidence>
<dbReference type="FunCoup" id="A0A507AYX9">
    <property type="interactions" value="95"/>
</dbReference>
<evidence type="ECO:0000256" key="1">
    <source>
        <dbReference type="ARBA" id="ARBA00004450"/>
    </source>
</evidence>
<keyword evidence="4" id="KW-0809">Transit peptide</keyword>
<dbReference type="Pfam" id="PF01370">
    <property type="entry name" value="Epimerase"/>
    <property type="match status" value="1"/>
</dbReference>
<dbReference type="AlphaFoldDB" id="A0A507AYX9"/>
<dbReference type="RefSeq" id="XP_030991940.1">
    <property type="nucleotide sequence ID" value="XM_031135504.1"/>
</dbReference>
<proteinExistence type="inferred from homology"/>
<dbReference type="OrthoDB" id="430436at2759"/>
<keyword evidence="9" id="KW-1185">Reference proteome</keyword>
<protein>
    <recommendedName>
        <fullName evidence="7">NAD-dependent epimerase/dehydratase domain-containing protein</fullName>
    </recommendedName>
</protein>
<reference evidence="8 9" key="1">
    <citation type="submission" date="2019-06" db="EMBL/GenBank/DDBJ databases">
        <title>Draft genome sequence of the filamentous fungus Phialemoniopsis curvata isolated from diesel fuel.</title>
        <authorList>
            <person name="Varaljay V.A."/>
            <person name="Lyon W.J."/>
            <person name="Crouch A.L."/>
            <person name="Drake C.E."/>
            <person name="Hollomon J.M."/>
            <person name="Nadeau L.J."/>
            <person name="Nunn H.S."/>
            <person name="Stevenson B.S."/>
            <person name="Bojanowski C.L."/>
            <person name="Crookes-Goodson W.J."/>
        </authorList>
    </citation>
    <scope>NUCLEOTIDE SEQUENCE [LARGE SCALE GENOMIC DNA]</scope>
    <source>
        <strain evidence="8 9">D216</strain>
    </source>
</reference>
<dbReference type="SUPFAM" id="SSF51735">
    <property type="entry name" value="NAD(P)-binding Rossmann-fold domains"/>
    <property type="match status" value="1"/>
</dbReference>
<dbReference type="InterPro" id="IPR001509">
    <property type="entry name" value="Epimerase_deHydtase"/>
</dbReference>
<feature type="domain" description="NAD-dependent epimerase/dehydratase" evidence="7">
    <location>
        <begin position="5"/>
        <end position="125"/>
    </location>
</feature>
<accession>A0A507AYX9</accession>
<dbReference type="STRING" id="1093900.A0A507AYX9"/>